<dbReference type="PIRSF" id="PIRSF000538">
    <property type="entry name" value="GlpK"/>
    <property type="match status" value="1"/>
</dbReference>
<dbReference type="Pfam" id="PF00370">
    <property type="entry name" value="FGGY_N"/>
    <property type="match status" value="1"/>
</dbReference>
<evidence type="ECO:0000256" key="2">
    <source>
        <dbReference type="ARBA" id="ARBA00022490"/>
    </source>
</evidence>
<keyword evidence="4 7" id="KW-0418">Kinase</keyword>
<dbReference type="Pfam" id="PF02782">
    <property type="entry name" value="FGGY_C"/>
    <property type="match status" value="1"/>
</dbReference>
<dbReference type="Gene3D" id="3.30.420.40">
    <property type="match status" value="2"/>
</dbReference>
<evidence type="ECO:0000313" key="8">
    <source>
        <dbReference type="Proteomes" id="UP000531659"/>
    </source>
</evidence>
<reference evidence="7 8" key="1">
    <citation type="submission" date="2020-05" db="EMBL/GenBank/DDBJ databases">
        <title>Complete genome of Clostridium estertheticum subspecies estertheticum, isolated from Vacuum packed lamb meat from New Zealand imported to Switzerland.</title>
        <authorList>
            <person name="Wambui J."/>
            <person name="Stevens M.J.A."/>
            <person name="Stephan R."/>
        </authorList>
    </citation>
    <scope>NUCLEOTIDE SEQUENCE [LARGE SCALE GENOMIC DNA]</scope>
    <source>
        <strain evidence="7 8">CEST001</strain>
    </source>
</reference>
<dbReference type="PANTHER" id="PTHR43095:SF5">
    <property type="entry name" value="XYLULOSE KINASE"/>
    <property type="match status" value="1"/>
</dbReference>
<dbReference type="SUPFAM" id="SSF53067">
    <property type="entry name" value="Actin-like ATPase domain"/>
    <property type="match status" value="2"/>
</dbReference>
<dbReference type="NCBIfam" id="NF008187">
    <property type="entry name" value="PRK10939.1"/>
    <property type="match status" value="1"/>
</dbReference>
<comment type="caution">
    <text evidence="7">The sequence shown here is derived from an EMBL/GenBank/DDBJ whole genome shotgun (WGS) entry which is preliminary data.</text>
</comment>
<gene>
    <name evidence="7" type="primary">lsrK</name>
    <name evidence="7" type="ORF">HLQ16_20915</name>
</gene>
<evidence type="ECO:0000313" key="7">
    <source>
        <dbReference type="EMBL" id="NNU78378.1"/>
    </source>
</evidence>
<dbReference type="GO" id="GO:0005975">
    <property type="term" value="P:carbohydrate metabolic process"/>
    <property type="evidence" value="ECO:0007669"/>
    <property type="project" value="InterPro"/>
</dbReference>
<dbReference type="GO" id="GO:0071518">
    <property type="term" value="F:autoinducer-2 kinase activity"/>
    <property type="evidence" value="ECO:0007669"/>
    <property type="project" value="InterPro"/>
</dbReference>
<dbReference type="PANTHER" id="PTHR43095">
    <property type="entry name" value="SUGAR KINASE"/>
    <property type="match status" value="1"/>
</dbReference>
<name>A0A7Y3T0E0_9CLOT</name>
<dbReference type="InterPro" id="IPR033676">
    <property type="entry name" value="AI-2_kinase"/>
</dbReference>
<evidence type="ECO:0000256" key="1">
    <source>
        <dbReference type="ARBA" id="ARBA00009156"/>
    </source>
</evidence>
<dbReference type="InterPro" id="IPR018485">
    <property type="entry name" value="FGGY_C"/>
</dbReference>
<dbReference type="InterPro" id="IPR050406">
    <property type="entry name" value="FGGY_Carb_Kinase"/>
</dbReference>
<dbReference type="InterPro" id="IPR043129">
    <property type="entry name" value="ATPase_NBD"/>
</dbReference>
<dbReference type="EMBL" id="JABEYB010000022">
    <property type="protein sequence ID" value="NNU78378.1"/>
    <property type="molecule type" value="Genomic_DNA"/>
</dbReference>
<dbReference type="AlphaFoldDB" id="A0A7Y3T0E0"/>
<evidence type="ECO:0000256" key="3">
    <source>
        <dbReference type="ARBA" id="ARBA00022679"/>
    </source>
</evidence>
<proteinExistence type="inferred from homology"/>
<evidence type="ECO:0000259" key="5">
    <source>
        <dbReference type="Pfam" id="PF00370"/>
    </source>
</evidence>
<comment type="similarity">
    <text evidence="1">Belongs to the FGGY kinase family.</text>
</comment>
<dbReference type="InterPro" id="IPR000577">
    <property type="entry name" value="Carb_kinase_FGGY"/>
</dbReference>
<organism evidence="7 8">
    <name type="scientific">Clostridium estertheticum</name>
    <dbReference type="NCBI Taxonomy" id="238834"/>
    <lineage>
        <taxon>Bacteria</taxon>
        <taxon>Bacillati</taxon>
        <taxon>Bacillota</taxon>
        <taxon>Clostridia</taxon>
        <taxon>Eubacteriales</taxon>
        <taxon>Clostridiaceae</taxon>
        <taxon>Clostridium</taxon>
    </lineage>
</organism>
<protein>
    <submittedName>
        <fullName evidence="7">Autoinducer-2 kinase</fullName>
        <ecNumber evidence="7">2.7.1.189</ecNumber>
    </submittedName>
</protein>
<keyword evidence="2" id="KW-0963">Cytoplasm</keyword>
<dbReference type="InterPro" id="IPR018484">
    <property type="entry name" value="FGGY_N"/>
</dbReference>
<feature type="domain" description="Carbohydrate kinase FGGY N-terminal" evidence="5">
    <location>
        <begin position="5"/>
        <end position="251"/>
    </location>
</feature>
<evidence type="ECO:0000256" key="4">
    <source>
        <dbReference type="ARBA" id="ARBA00022777"/>
    </source>
</evidence>
<sequence>MMQKYLMAIDAGTGSIRALLFDLKGNQIGCVQQEWTHNEDPKWPGSMDFDWTHNWDLARCCIREVIEQTKIDPKEIAALSTTCMREGIVLYDKAGNEIWACANVDARSNDEVEELLRMSAGLEKNVYLESGQTYALSALPRILWVKNKLPKVYEKIASIGMFNDWLIYKITGKLAVEPSNGSTTGIFDLQKRTWDPSIANKCDIRTDIFPPVAECGSIIGNVNAKGAQDTGLIEGTAVVIGGGDAQLGCIGVGVVSPNQAAVFGGSFWQYEFNTATGKTDPDCRVRVNCHAVPGVWQYEALAFKPGLVMRWYRDSFCQLEKLESEKTGKDPYELMNNKASEIPVGSYGMMCAFSDVMNFISWKHASPTFTNFELDSKKFNRYTFYRAILENTAMITKGHLDLVRESTGNMPESIVFAGGASKSPLWCQILSDVLGLVVRVPVVKEATALGAAILAGYGVGIYPDISKAACELVRWDKTYKPNMENYFLYEKLYEQWRNIYTAQLELCNQGLTKNMWIAPGL</sequence>
<dbReference type="CDD" id="cd07775">
    <property type="entry name" value="ASKHA_NBD_FGGY_AI-2K"/>
    <property type="match status" value="1"/>
</dbReference>
<dbReference type="Proteomes" id="UP000531659">
    <property type="component" value="Unassembled WGS sequence"/>
</dbReference>
<evidence type="ECO:0000259" key="6">
    <source>
        <dbReference type="Pfam" id="PF02782"/>
    </source>
</evidence>
<dbReference type="GO" id="GO:0009372">
    <property type="term" value="P:quorum sensing"/>
    <property type="evidence" value="ECO:0007669"/>
    <property type="project" value="InterPro"/>
</dbReference>
<feature type="domain" description="Carbohydrate kinase FGGY C-terminal" evidence="6">
    <location>
        <begin position="292"/>
        <end position="457"/>
    </location>
</feature>
<dbReference type="EC" id="2.7.1.189" evidence="7"/>
<accession>A0A7Y3T0E0</accession>
<keyword evidence="3 7" id="KW-0808">Transferase</keyword>